<feature type="chain" id="PRO_5046995409" description="Lipoprotein" evidence="2">
    <location>
        <begin position="22"/>
        <end position="564"/>
    </location>
</feature>
<protein>
    <recommendedName>
        <fullName evidence="5">Lipoprotein</fullName>
    </recommendedName>
</protein>
<dbReference type="Gene3D" id="2.130.10.10">
    <property type="entry name" value="YVTN repeat-like/Quinoprotein amine dehydrogenase"/>
    <property type="match status" value="1"/>
</dbReference>
<reference evidence="3 4" key="1">
    <citation type="submission" date="2021-02" db="EMBL/GenBank/DDBJ databases">
        <title>De Novo genome assembly of isolated myxobacteria.</title>
        <authorList>
            <person name="Stevens D.C."/>
        </authorList>
    </citation>
    <scope>NUCLEOTIDE SEQUENCE [LARGE SCALE GENOMIC DNA]</scope>
    <source>
        <strain evidence="4">SCPEA02</strain>
    </source>
</reference>
<proteinExistence type="predicted"/>
<dbReference type="InterPro" id="IPR015943">
    <property type="entry name" value="WD40/YVTN_repeat-like_dom_sf"/>
</dbReference>
<gene>
    <name evidence="3" type="ORF">JY651_32010</name>
</gene>
<evidence type="ECO:0008006" key="5">
    <source>
        <dbReference type="Google" id="ProtNLM"/>
    </source>
</evidence>
<evidence type="ECO:0000256" key="2">
    <source>
        <dbReference type="SAM" id="SignalP"/>
    </source>
</evidence>
<accession>A0ABX7NR66</accession>
<keyword evidence="2" id="KW-0732">Signal</keyword>
<feature type="compositionally biased region" description="Low complexity" evidence="1">
    <location>
        <begin position="91"/>
        <end position="130"/>
    </location>
</feature>
<organism evidence="3 4">
    <name type="scientific">Pyxidicoccus parkwayensis</name>
    <dbReference type="NCBI Taxonomy" id="2813578"/>
    <lineage>
        <taxon>Bacteria</taxon>
        <taxon>Pseudomonadati</taxon>
        <taxon>Myxococcota</taxon>
        <taxon>Myxococcia</taxon>
        <taxon>Myxococcales</taxon>
        <taxon>Cystobacterineae</taxon>
        <taxon>Myxococcaceae</taxon>
        <taxon>Pyxidicoccus</taxon>
    </lineage>
</organism>
<evidence type="ECO:0000313" key="4">
    <source>
        <dbReference type="Proteomes" id="UP000662747"/>
    </source>
</evidence>
<feature type="region of interest" description="Disordered" evidence="1">
    <location>
        <begin position="22"/>
        <end position="139"/>
    </location>
</feature>
<evidence type="ECO:0000313" key="3">
    <source>
        <dbReference type="EMBL" id="QSQ19891.1"/>
    </source>
</evidence>
<dbReference type="EMBL" id="CP071090">
    <property type="protein sequence ID" value="QSQ19891.1"/>
    <property type="molecule type" value="Genomic_DNA"/>
</dbReference>
<dbReference type="PROSITE" id="PS51257">
    <property type="entry name" value="PROKAR_LIPOPROTEIN"/>
    <property type="match status" value="1"/>
</dbReference>
<dbReference type="SUPFAM" id="SSF101898">
    <property type="entry name" value="NHL repeat"/>
    <property type="match status" value="1"/>
</dbReference>
<keyword evidence="4" id="KW-1185">Reference proteome</keyword>
<dbReference type="RefSeq" id="WP_206721472.1">
    <property type="nucleotide sequence ID" value="NZ_CP071090.1"/>
</dbReference>
<name>A0ABX7NR66_9BACT</name>
<feature type="signal peptide" evidence="2">
    <location>
        <begin position="1"/>
        <end position="21"/>
    </location>
</feature>
<sequence>MTRGWRWAGALFMAGAMWTVAGCDSKGSDESERGNPGLDDPAPVPPPDERPVDPPAPQPDTGEVPDSGTVDPVPDAGTTTPPDGGSEQPRPDGGTTTPPDGGTTTPPDGGTTTPDGGTTTPPDGGTTTPGKRVEIPRLPEAKPGWKFYGVEQGGPQRVYGVTADEGGNVWVAGGEEGLFVLKPGAERLQRFGLEDGLRPYGFMPDGSTPPGPKYLKVISVSGGPSGTVFVGYEGMPGTGSDHCESNWDGPHPDPARYKSGDADRVTLRSDGTLGVVHYDIFSGPGVVRDEQRGREKLCNVLRIRYDKHTQSVWFGGNHGFARGEAEFKGAPMCNGQLNCSGVLEHVHPHINALNSQGSVILLTDAYYGVGLDPSGDVWFGGSDRSTRFLYGTNGGNFWRAQTGTENNAANKLDLWPDAKPEYSKPNERVQDSVSGMAVARDGSVWASSFANGLAHLDASGNVTRRMGRESGLVDKYLSAISLDPLDGSIWVGASWGGGISRVKGGDVTNYGLPVFGTSYGMLRITDIQADDSGARRRMLVGFMDYDDPKRDYTVAGGIGIYSGD</sequence>
<evidence type="ECO:0000256" key="1">
    <source>
        <dbReference type="SAM" id="MobiDB-lite"/>
    </source>
</evidence>
<dbReference type="Proteomes" id="UP000662747">
    <property type="component" value="Chromosome"/>
</dbReference>